<proteinExistence type="inferred from homology"/>
<dbReference type="Gene3D" id="1.10.3720.10">
    <property type="entry name" value="MetI-like"/>
    <property type="match status" value="1"/>
</dbReference>
<dbReference type="STRING" id="1401.BK123_12830"/>
<evidence type="ECO:0000256" key="1">
    <source>
        <dbReference type="ARBA" id="ARBA00004651"/>
    </source>
</evidence>
<evidence type="ECO:0000256" key="4">
    <source>
        <dbReference type="ARBA" id="ARBA00022692"/>
    </source>
</evidence>
<name>A0A1R1B272_PAELA</name>
<feature type="domain" description="ABC transmembrane type-1" evidence="8">
    <location>
        <begin position="74"/>
        <end position="275"/>
    </location>
</feature>
<dbReference type="SUPFAM" id="SSF161098">
    <property type="entry name" value="MetI-like"/>
    <property type="match status" value="1"/>
</dbReference>
<feature type="transmembrane region" description="Helical" evidence="7">
    <location>
        <begin position="182"/>
        <end position="205"/>
    </location>
</feature>
<evidence type="ECO:0000313" key="10">
    <source>
        <dbReference type="Proteomes" id="UP000187074"/>
    </source>
</evidence>
<keyword evidence="4 7" id="KW-0812">Transmembrane</keyword>
<feature type="transmembrane region" description="Helical" evidence="7">
    <location>
        <begin position="109"/>
        <end position="129"/>
    </location>
</feature>
<evidence type="ECO:0000256" key="2">
    <source>
        <dbReference type="ARBA" id="ARBA00022448"/>
    </source>
</evidence>
<feature type="transmembrane region" description="Helical" evidence="7">
    <location>
        <begin position="255"/>
        <end position="275"/>
    </location>
</feature>
<feature type="transmembrane region" description="Helical" evidence="7">
    <location>
        <begin position="141"/>
        <end position="161"/>
    </location>
</feature>
<accession>A0A1R1B272</accession>
<sequence length="290" mass="32350">MIKRSKGESVFEIFNFIFLAVVSAAMIFPILHVAAQSLSSDVAISRGDVGLWPVEFTLSNYAIVLNDTSVWRSFMISVFVTVVGTGINLIATASLAYPLSRNEYRGRKVILMLVLVTFIFSAPLIPNYLLIKSLNMLDTVWALIIPGAISAYNLFIMRSFFMNLPNEIIDSARIDGCGELRIISSIVLPLSKPVMATMGLFYAVAHWNSYSSALYYINSRQLFPLQVRLREIVITDQMGEMDTTFENLANMSPEGIKMATIVIATLPIILVYPFLQKYFIKGMLIGSIKS</sequence>
<keyword evidence="2 7" id="KW-0813">Transport</keyword>
<dbReference type="PROSITE" id="PS50928">
    <property type="entry name" value="ABC_TM1"/>
    <property type="match status" value="1"/>
</dbReference>
<evidence type="ECO:0000256" key="5">
    <source>
        <dbReference type="ARBA" id="ARBA00022989"/>
    </source>
</evidence>
<dbReference type="InterPro" id="IPR000515">
    <property type="entry name" value="MetI-like"/>
</dbReference>
<dbReference type="InterPro" id="IPR035906">
    <property type="entry name" value="MetI-like_sf"/>
</dbReference>
<keyword evidence="5 7" id="KW-1133">Transmembrane helix</keyword>
<dbReference type="GO" id="GO:0005886">
    <property type="term" value="C:plasma membrane"/>
    <property type="evidence" value="ECO:0007669"/>
    <property type="project" value="UniProtKB-SubCell"/>
</dbReference>
<dbReference type="CDD" id="cd06261">
    <property type="entry name" value="TM_PBP2"/>
    <property type="match status" value="1"/>
</dbReference>
<dbReference type="Proteomes" id="UP000187074">
    <property type="component" value="Unassembled WGS sequence"/>
</dbReference>
<dbReference type="OrthoDB" id="9810086at2"/>
<organism evidence="9 10">
    <name type="scientific">Paenibacillus lautus</name>
    <name type="common">Bacillus lautus</name>
    <dbReference type="NCBI Taxonomy" id="1401"/>
    <lineage>
        <taxon>Bacteria</taxon>
        <taxon>Bacillati</taxon>
        <taxon>Bacillota</taxon>
        <taxon>Bacilli</taxon>
        <taxon>Bacillales</taxon>
        <taxon>Paenibacillaceae</taxon>
        <taxon>Paenibacillus</taxon>
    </lineage>
</organism>
<gene>
    <name evidence="9" type="ORF">BK123_12830</name>
</gene>
<keyword evidence="3" id="KW-1003">Cell membrane</keyword>
<evidence type="ECO:0000256" key="3">
    <source>
        <dbReference type="ARBA" id="ARBA00022475"/>
    </source>
</evidence>
<dbReference type="Pfam" id="PF00528">
    <property type="entry name" value="BPD_transp_1"/>
    <property type="match status" value="1"/>
</dbReference>
<dbReference type="RefSeq" id="WP_076322792.1">
    <property type="nucleotide sequence ID" value="NZ_MRTF01000004.1"/>
</dbReference>
<feature type="transmembrane region" description="Helical" evidence="7">
    <location>
        <begin position="12"/>
        <end position="31"/>
    </location>
</feature>
<evidence type="ECO:0000256" key="7">
    <source>
        <dbReference type="RuleBase" id="RU363032"/>
    </source>
</evidence>
<evidence type="ECO:0000259" key="8">
    <source>
        <dbReference type="PROSITE" id="PS50928"/>
    </source>
</evidence>
<evidence type="ECO:0000256" key="6">
    <source>
        <dbReference type="ARBA" id="ARBA00023136"/>
    </source>
</evidence>
<feature type="transmembrane region" description="Helical" evidence="7">
    <location>
        <begin position="74"/>
        <end position="97"/>
    </location>
</feature>
<reference evidence="9 10" key="1">
    <citation type="submission" date="2016-11" db="EMBL/GenBank/DDBJ databases">
        <title>Paenibacillus species isolates.</title>
        <authorList>
            <person name="Beno S.M."/>
        </authorList>
    </citation>
    <scope>NUCLEOTIDE SEQUENCE [LARGE SCALE GENOMIC DNA]</scope>
    <source>
        <strain evidence="9 10">FSL F4-0100</strain>
    </source>
</reference>
<comment type="similarity">
    <text evidence="7">Belongs to the binding-protein-dependent transport system permease family.</text>
</comment>
<dbReference type="GO" id="GO:0055085">
    <property type="term" value="P:transmembrane transport"/>
    <property type="evidence" value="ECO:0007669"/>
    <property type="project" value="InterPro"/>
</dbReference>
<comment type="subcellular location">
    <subcellularLocation>
        <location evidence="1 7">Cell membrane</location>
        <topology evidence="1 7">Multi-pass membrane protein</topology>
    </subcellularLocation>
</comment>
<dbReference type="PANTHER" id="PTHR43744:SF9">
    <property type="entry name" value="POLYGALACTURONAN_RHAMNOGALACTURONAN TRANSPORT SYSTEM PERMEASE PROTEIN YTCP"/>
    <property type="match status" value="1"/>
</dbReference>
<dbReference type="PANTHER" id="PTHR43744">
    <property type="entry name" value="ABC TRANSPORTER PERMEASE PROTEIN MG189-RELATED-RELATED"/>
    <property type="match status" value="1"/>
</dbReference>
<keyword evidence="6 7" id="KW-0472">Membrane</keyword>
<protein>
    <submittedName>
        <fullName evidence="9">ABC transporter permease</fullName>
    </submittedName>
</protein>
<dbReference type="AlphaFoldDB" id="A0A1R1B272"/>
<dbReference type="EMBL" id="MRTF01000004">
    <property type="protein sequence ID" value="OME92762.1"/>
    <property type="molecule type" value="Genomic_DNA"/>
</dbReference>
<comment type="caution">
    <text evidence="9">The sequence shown here is derived from an EMBL/GenBank/DDBJ whole genome shotgun (WGS) entry which is preliminary data.</text>
</comment>
<evidence type="ECO:0000313" key="9">
    <source>
        <dbReference type="EMBL" id="OME92762.1"/>
    </source>
</evidence>